<accession>A0A2G9TYX3</accession>
<feature type="non-terminal residue" evidence="3">
    <location>
        <position position="231"/>
    </location>
</feature>
<reference evidence="3 4" key="1">
    <citation type="submission" date="2015-09" db="EMBL/GenBank/DDBJ databases">
        <title>Draft genome of the parasitic nematode Teladorsagia circumcincta isolate WARC Sus (inbred).</title>
        <authorList>
            <person name="Mitreva M."/>
        </authorList>
    </citation>
    <scope>NUCLEOTIDE SEQUENCE [LARGE SCALE GENOMIC DNA]</scope>
    <source>
        <strain evidence="3 4">S</strain>
    </source>
</reference>
<dbReference type="OrthoDB" id="5864070at2759"/>
<organism evidence="3 4">
    <name type="scientific">Teladorsagia circumcincta</name>
    <name type="common">Brown stomach worm</name>
    <name type="synonym">Ostertagia circumcincta</name>
    <dbReference type="NCBI Taxonomy" id="45464"/>
    <lineage>
        <taxon>Eukaryota</taxon>
        <taxon>Metazoa</taxon>
        <taxon>Ecdysozoa</taxon>
        <taxon>Nematoda</taxon>
        <taxon>Chromadorea</taxon>
        <taxon>Rhabditida</taxon>
        <taxon>Rhabditina</taxon>
        <taxon>Rhabditomorpha</taxon>
        <taxon>Strongyloidea</taxon>
        <taxon>Trichostrongylidae</taxon>
        <taxon>Teladorsagia</taxon>
    </lineage>
</organism>
<gene>
    <name evidence="3" type="ORF">TELCIR_15291</name>
</gene>
<name>A0A2G9TYX3_TELCI</name>
<protein>
    <submittedName>
        <fullName evidence="3">Uncharacterized protein</fullName>
    </submittedName>
</protein>
<evidence type="ECO:0000256" key="1">
    <source>
        <dbReference type="SAM" id="Coils"/>
    </source>
</evidence>
<proteinExistence type="predicted"/>
<feature type="coiled-coil region" evidence="1">
    <location>
        <begin position="18"/>
        <end position="59"/>
    </location>
</feature>
<dbReference type="EMBL" id="KZ351255">
    <property type="protein sequence ID" value="PIO63127.1"/>
    <property type="molecule type" value="Genomic_DNA"/>
</dbReference>
<dbReference type="AlphaFoldDB" id="A0A2G9TYX3"/>
<keyword evidence="4" id="KW-1185">Reference proteome</keyword>
<evidence type="ECO:0000313" key="3">
    <source>
        <dbReference type="EMBL" id="PIO63127.1"/>
    </source>
</evidence>
<keyword evidence="1" id="KW-0175">Coiled coil</keyword>
<sequence>MTSKTTSADPTVTFQLRIMQLETHLEQANEKVAAQKKAIDELEETLVSKDEMNSQLSAELERVMQLKFGDAREEVKRLTTQLSFRDKQIAQLSNLCTMLQIEISNYVETPPKLSGQQQPAESKKEQEIQTLNGSQPDVVPKQPAADKKKPRKTSKSRSSTAVAVETEQSSLRRRELTEDVWEQQAILIASLYSELMFILEEQEVKQKQMSEMETALAGGRRALDDAKSQLK</sequence>
<dbReference type="Proteomes" id="UP000230423">
    <property type="component" value="Unassembled WGS sequence"/>
</dbReference>
<evidence type="ECO:0000313" key="4">
    <source>
        <dbReference type="Proteomes" id="UP000230423"/>
    </source>
</evidence>
<feature type="region of interest" description="Disordered" evidence="2">
    <location>
        <begin position="110"/>
        <end position="169"/>
    </location>
</feature>
<evidence type="ECO:0000256" key="2">
    <source>
        <dbReference type="SAM" id="MobiDB-lite"/>
    </source>
</evidence>